<organism evidence="1">
    <name type="scientific">Rhizophora mucronata</name>
    <name type="common">Asiatic mangrove</name>
    <dbReference type="NCBI Taxonomy" id="61149"/>
    <lineage>
        <taxon>Eukaryota</taxon>
        <taxon>Viridiplantae</taxon>
        <taxon>Streptophyta</taxon>
        <taxon>Embryophyta</taxon>
        <taxon>Tracheophyta</taxon>
        <taxon>Spermatophyta</taxon>
        <taxon>Magnoliopsida</taxon>
        <taxon>eudicotyledons</taxon>
        <taxon>Gunneridae</taxon>
        <taxon>Pentapetalae</taxon>
        <taxon>rosids</taxon>
        <taxon>fabids</taxon>
        <taxon>Malpighiales</taxon>
        <taxon>Rhizophoraceae</taxon>
        <taxon>Rhizophora</taxon>
    </lineage>
</organism>
<proteinExistence type="predicted"/>
<dbReference type="EMBL" id="GGEC01063759">
    <property type="protein sequence ID" value="MBX44243.1"/>
    <property type="molecule type" value="Transcribed_RNA"/>
</dbReference>
<reference evidence="1" key="1">
    <citation type="submission" date="2018-02" db="EMBL/GenBank/DDBJ databases">
        <title>Rhizophora mucronata_Transcriptome.</title>
        <authorList>
            <person name="Meera S.P."/>
            <person name="Sreeshan A."/>
            <person name="Augustine A."/>
        </authorList>
    </citation>
    <scope>NUCLEOTIDE SEQUENCE</scope>
    <source>
        <tissue evidence="1">Leaf</tissue>
    </source>
</reference>
<dbReference type="AlphaFoldDB" id="A0A2P2NP32"/>
<evidence type="ECO:0000313" key="1">
    <source>
        <dbReference type="EMBL" id="MBX44243.1"/>
    </source>
</evidence>
<protein>
    <submittedName>
        <fullName evidence="1">Uncharacterized protein</fullName>
    </submittedName>
</protein>
<name>A0A2P2NP32_RHIMU</name>
<sequence>MFTMNCCCTIGVVDLIKKN</sequence>
<accession>A0A2P2NP32</accession>